<gene>
    <name evidence="3" type="ORF">E6H00_06185</name>
    <name evidence="2" type="ORF">E6H03_09945</name>
</gene>
<protein>
    <recommendedName>
        <fullName evidence="6">16S rRNA processing protein RimM</fullName>
    </recommendedName>
</protein>
<accession>A0A537K521</accession>
<evidence type="ECO:0000313" key="3">
    <source>
        <dbReference type="EMBL" id="TMI90622.1"/>
    </source>
</evidence>
<comment type="caution">
    <text evidence="3">The sequence shown here is derived from an EMBL/GenBank/DDBJ whole genome shotgun (WGS) entry which is preliminary data.</text>
</comment>
<dbReference type="Gene3D" id="6.10.140.1110">
    <property type="match status" value="1"/>
</dbReference>
<name>A0A537K521_9BACT</name>
<keyword evidence="1" id="KW-0175">Coiled coil</keyword>
<dbReference type="EMBL" id="VBAN01000316">
    <property type="protein sequence ID" value="TMI79584.1"/>
    <property type="molecule type" value="Genomic_DNA"/>
</dbReference>
<dbReference type="AlphaFoldDB" id="A0A537K521"/>
<dbReference type="InterPro" id="IPR021297">
    <property type="entry name" value="YlqD"/>
</dbReference>
<evidence type="ECO:0008006" key="6">
    <source>
        <dbReference type="Google" id="ProtNLM"/>
    </source>
</evidence>
<sequence>MTSITVQRPVVIKAIVTEAFKRLYIADIEDAIKRVDAIMQQIDVQARRFELERQVTPQTRAVRQQLDLERSRQEATRMELQARLREAQDLELNSEYTQGTIEGTVSVSVGDNLFDKISRTEILVKDGIILEIREASASLLITPSGG</sequence>
<dbReference type="EMBL" id="VBAK01000108">
    <property type="protein sequence ID" value="TMI90622.1"/>
    <property type="molecule type" value="Genomic_DNA"/>
</dbReference>
<reference evidence="4 5" key="1">
    <citation type="journal article" date="2019" name="Nat. Microbiol.">
        <title>Mediterranean grassland soil C-N compound turnover is dependent on rainfall and depth, and is mediated by genomically divergent microorganisms.</title>
        <authorList>
            <person name="Diamond S."/>
            <person name="Andeer P.F."/>
            <person name="Li Z."/>
            <person name="Crits-Christoph A."/>
            <person name="Burstein D."/>
            <person name="Anantharaman K."/>
            <person name="Lane K.R."/>
            <person name="Thomas B.C."/>
            <person name="Pan C."/>
            <person name="Northen T.R."/>
            <person name="Banfield J.F."/>
        </authorList>
    </citation>
    <scope>NUCLEOTIDE SEQUENCE [LARGE SCALE GENOMIC DNA]</scope>
    <source>
        <strain evidence="3">NP_3</strain>
        <strain evidence="2">NP_6</strain>
    </source>
</reference>
<organism evidence="3 5">
    <name type="scientific">Candidatus Segetimicrobium genomatis</name>
    <dbReference type="NCBI Taxonomy" id="2569760"/>
    <lineage>
        <taxon>Bacteria</taxon>
        <taxon>Bacillati</taxon>
        <taxon>Candidatus Sysuimicrobiota</taxon>
        <taxon>Candidatus Sysuimicrobiia</taxon>
        <taxon>Candidatus Sysuimicrobiales</taxon>
        <taxon>Candidatus Segetimicrobiaceae</taxon>
        <taxon>Candidatus Segetimicrobium</taxon>
    </lineage>
</organism>
<evidence type="ECO:0000313" key="4">
    <source>
        <dbReference type="Proteomes" id="UP000318093"/>
    </source>
</evidence>
<dbReference type="Proteomes" id="UP000318093">
    <property type="component" value="Unassembled WGS sequence"/>
</dbReference>
<feature type="coiled-coil region" evidence="1">
    <location>
        <begin position="63"/>
        <end position="90"/>
    </location>
</feature>
<evidence type="ECO:0000313" key="5">
    <source>
        <dbReference type="Proteomes" id="UP000318509"/>
    </source>
</evidence>
<dbReference type="Proteomes" id="UP000318509">
    <property type="component" value="Unassembled WGS sequence"/>
</dbReference>
<proteinExistence type="predicted"/>
<evidence type="ECO:0000256" key="1">
    <source>
        <dbReference type="SAM" id="Coils"/>
    </source>
</evidence>
<dbReference type="Pfam" id="PF11068">
    <property type="entry name" value="YlqD"/>
    <property type="match status" value="1"/>
</dbReference>
<evidence type="ECO:0000313" key="2">
    <source>
        <dbReference type="EMBL" id="TMI79584.1"/>
    </source>
</evidence>